<dbReference type="InterPro" id="IPR027417">
    <property type="entry name" value="P-loop_NTPase"/>
</dbReference>
<keyword evidence="9" id="KW-0067">ATP-binding</keyword>
<evidence type="ECO:0000256" key="6">
    <source>
        <dbReference type="ARBA" id="ARBA00022727"/>
    </source>
</evidence>
<dbReference type="KEGG" id="yli:2909533"/>
<evidence type="ECO:0000256" key="4">
    <source>
        <dbReference type="ARBA" id="ARBA00017144"/>
    </source>
</evidence>
<dbReference type="EC" id="2.7.4.9" evidence="3"/>
<dbReference type="HAMAP" id="MF_00165">
    <property type="entry name" value="Thymidylate_kinase"/>
    <property type="match status" value="1"/>
</dbReference>
<dbReference type="GeneID" id="2909533"/>
<dbReference type="VEuPathDB" id="FungiDB:YALI1_C18590g"/>
<keyword evidence="5" id="KW-0808">Transferase</keyword>
<evidence type="ECO:0000256" key="1">
    <source>
        <dbReference type="ARBA" id="ARBA00004992"/>
    </source>
</evidence>
<dbReference type="EMBL" id="CP017555">
    <property type="protein sequence ID" value="AOW02802.1"/>
    <property type="molecule type" value="Genomic_DNA"/>
</dbReference>
<dbReference type="SUPFAM" id="SSF52540">
    <property type="entry name" value="P-loop containing nucleoside triphosphate hydrolases"/>
    <property type="match status" value="1"/>
</dbReference>
<dbReference type="GO" id="GO:0005829">
    <property type="term" value="C:cytosol"/>
    <property type="evidence" value="ECO:0007669"/>
    <property type="project" value="TreeGrafter"/>
</dbReference>
<dbReference type="PANTHER" id="PTHR10344">
    <property type="entry name" value="THYMIDYLATE KINASE"/>
    <property type="match status" value="1"/>
</dbReference>
<dbReference type="InterPro" id="IPR039430">
    <property type="entry name" value="Thymidylate_kin-like_dom"/>
</dbReference>
<dbReference type="VEuPathDB" id="FungiDB:YALI0_C13354g"/>
<dbReference type="AlphaFoldDB" id="A0A1D8NAZ8"/>
<dbReference type="GO" id="GO:0004550">
    <property type="term" value="F:nucleoside diphosphate kinase activity"/>
    <property type="evidence" value="ECO:0007669"/>
    <property type="project" value="TreeGrafter"/>
</dbReference>
<keyword evidence="8" id="KW-0418">Kinase</keyword>
<evidence type="ECO:0000256" key="7">
    <source>
        <dbReference type="ARBA" id="ARBA00022741"/>
    </source>
</evidence>
<dbReference type="GO" id="GO:0004798">
    <property type="term" value="F:dTMP kinase activity"/>
    <property type="evidence" value="ECO:0007669"/>
    <property type="project" value="UniProtKB-EC"/>
</dbReference>
<evidence type="ECO:0000313" key="12">
    <source>
        <dbReference type="Proteomes" id="UP000182444"/>
    </source>
</evidence>
<dbReference type="FunFam" id="3.40.50.300:FF:000679">
    <property type="entry name" value="Thymidylate kinase"/>
    <property type="match status" value="1"/>
</dbReference>
<comment type="similarity">
    <text evidence="2">Belongs to the thymidylate kinase family.</text>
</comment>
<keyword evidence="6" id="KW-0545">Nucleotide biosynthesis</keyword>
<evidence type="ECO:0000259" key="10">
    <source>
        <dbReference type="Pfam" id="PF02223"/>
    </source>
</evidence>
<dbReference type="RefSeq" id="XP_501790.2">
    <property type="nucleotide sequence ID" value="XM_501790.3"/>
</dbReference>
<dbReference type="eggNOG" id="KOG3327">
    <property type="taxonomic scope" value="Eukaryota"/>
</dbReference>
<dbReference type="GO" id="GO:0005524">
    <property type="term" value="F:ATP binding"/>
    <property type="evidence" value="ECO:0007669"/>
    <property type="project" value="UniProtKB-KW"/>
</dbReference>
<name>A0A1D8NAZ8_YARLL</name>
<dbReference type="GO" id="GO:0006233">
    <property type="term" value="P:dTDP biosynthetic process"/>
    <property type="evidence" value="ECO:0007669"/>
    <property type="project" value="InterPro"/>
</dbReference>
<dbReference type="Pfam" id="PF02223">
    <property type="entry name" value="Thymidylate_kin"/>
    <property type="match status" value="1"/>
</dbReference>
<evidence type="ECO:0000256" key="2">
    <source>
        <dbReference type="ARBA" id="ARBA00009776"/>
    </source>
</evidence>
<dbReference type="Proteomes" id="UP000182444">
    <property type="component" value="Chromosome 1C"/>
</dbReference>
<evidence type="ECO:0000256" key="5">
    <source>
        <dbReference type="ARBA" id="ARBA00022679"/>
    </source>
</evidence>
<dbReference type="NCBIfam" id="TIGR00041">
    <property type="entry name" value="DTMP_kinase"/>
    <property type="match status" value="1"/>
</dbReference>
<organism evidence="11 12">
    <name type="scientific">Yarrowia lipolytica</name>
    <name type="common">Candida lipolytica</name>
    <dbReference type="NCBI Taxonomy" id="4952"/>
    <lineage>
        <taxon>Eukaryota</taxon>
        <taxon>Fungi</taxon>
        <taxon>Dikarya</taxon>
        <taxon>Ascomycota</taxon>
        <taxon>Saccharomycotina</taxon>
        <taxon>Dipodascomycetes</taxon>
        <taxon>Dipodascales</taxon>
        <taxon>Dipodascales incertae sedis</taxon>
        <taxon>Yarrowia</taxon>
    </lineage>
</organism>
<reference evidence="11 12" key="1">
    <citation type="journal article" date="2016" name="PLoS ONE">
        <title>Sequence Assembly of Yarrowia lipolytica Strain W29/CLIB89 Shows Transposable Element Diversity.</title>
        <authorList>
            <person name="Magnan C."/>
            <person name="Yu J."/>
            <person name="Chang I."/>
            <person name="Jahn E."/>
            <person name="Kanomata Y."/>
            <person name="Wu J."/>
            <person name="Zeller M."/>
            <person name="Oakes M."/>
            <person name="Baldi P."/>
            <person name="Sandmeyer S."/>
        </authorList>
    </citation>
    <scope>NUCLEOTIDE SEQUENCE [LARGE SCALE GENOMIC DNA]</scope>
    <source>
        <strain evidence="12">CLIB89(W29)</strain>
    </source>
</reference>
<proteinExistence type="inferred from homology"/>
<protein>
    <recommendedName>
        <fullName evidence="4">Thymidylate kinase</fullName>
        <ecNumber evidence="3">2.7.4.9</ecNumber>
    </recommendedName>
</protein>
<evidence type="ECO:0000256" key="8">
    <source>
        <dbReference type="ARBA" id="ARBA00022777"/>
    </source>
</evidence>
<dbReference type="PANTHER" id="PTHR10344:SF1">
    <property type="entry name" value="THYMIDYLATE KINASE"/>
    <property type="match status" value="1"/>
</dbReference>
<dbReference type="GO" id="GO:0005634">
    <property type="term" value="C:nucleus"/>
    <property type="evidence" value="ECO:0007669"/>
    <property type="project" value="TreeGrafter"/>
</dbReference>
<feature type="domain" description="Thymidylate kinase-like" evidence="10">
    <location>
        <begin position="8"/>
        <end position="185"/>
    </location>
</feature>
<dbReference type="InterPro" id="IPR018094">
    <property type="entry name" value="Thymidylate_kinase"/>
</dbReference>
<dbReference type="GO" id="GO:0006227">
    <property type="term" value="P:dUDP biosynthetic process"/>
    <property type="evidence" value="ECO:0007669"/>
    <property type="project" value="TreeGrafter"/>
</dbReference>
<accession>A0A1D8NAZ8</accession>
<gene>
    <name evidence="11" type="ORF">YALI1_C18590g</name>
</gene>
<evidence type="ECO:0000256" key="3">
    <source>
        <dbReference type="ARBA" id="ARBA00012980"/>
    </source>
</evidence>
<dbReference type="GO" id="GO:0006235">
    <property type="term" value="P:dTTP biosynthetic process"/>
    <property type="evidence" value="ECO:0007669"/>
    <property type="project" value="TreeGrafter"/>
</dbReference>
<dbReference type="CDD" id="cd01672">
    <property type="entry name" value="TMPK"/>
    <property type="match status" value="1"/>
</dbReference>
<dbReference type="Gene3D" id="3.40.50.300">
    <property type="entry name" value="P-loop containing nucleotide triphosphate hydrolases"/>
    <property type="match status" value="1"/>
</dbReference>
<keyword evidence="7" id="KW-0547">Nucleotide-binding</keyword>
<evidence type="ECO:0000313" key="11">
    <source>
        <dbReference type="EMBL" id="AOW02802.1"/>
    </source>
</evidence>
<comment type="pathway">
    <text evidence="1">Pyrimidine metabolism; dTTP biosynthesis.</text>
</comment>
<sequence length="277" mass="31573">MRGRFIAIEGLDRSGKSTQCDRLVAHLTETTGNKTHLFKFPDRSTPMGQIINQYLTSGVALSDQAIHLLFSANRWERIEDIKALLEKGENVVLDRYYISGIVYTQAKGLERQWCTNPDLGLPVPDITLFLTVSPEVASQRGAYGEERYEKIAFQKRVAALFHEVAQRNCITVDASGTEEEVANAINQCVETWRVDCLYESKEGAHRVQSRWLHGLVQQLFHDTACNRIGYTVWFSNCAIRLSTCVVAYKIPRSREDVVDCHRAIDEFTIRSLNWPPY</sequence>
<evidence type="ECO:0000256" key="9">
    <source>
        <dbReference type="ARBA" id="ARBA00022840"/>
    </source>
</evidence>